<evidence type="ECO:0000256" key="1">
    <source>
        <dbReference type="ARBA" id="ARBA00004141"/>
    </source>
</evidence>
<name>X6NBV6_RETFI</name>
<evidence type="ECO:0000256" key="4">
    <source>
        <dbReference type="ARBA" id="ARBA00023136"/>
    </source>
</evidence>
<feature type="transmembrane region" description="Helical" evidence="6">
    <location>
        <begin position="188"/>
        <end position="205"/>
    </location>
</feature>
<dbReference type="PROSITE" id="PS50922">
    <property type="entry name" value="TLC"/>
    <property type="match status" value="1"/>
</dbReference>
<dbReference type="GO" id="GO:0016020">
    <property type="term" value="C:membrane"/>
    <property type="evidence" value="ECO:0007669"/>
    <property type="project" value="UniProtKB-SubCell"/>
</dbReference>
<sequence length="334" mass="39535">MAEEKESKEQRISKRDQTMFEKTWDSLEKDYLKEPKFYKWIAFWSVVSFGCHQSVHRWLLPSLHQRAFLTCKDIVHAPEVMQGVPERVSVIGLQSLLQYCQSKMDYRKIPYHESAIFSNRIFNLIHNCLGVCAPFYYIYKHETTFKKATQSFNWTTPKEYVTWQYLTLGYFIVDMVYLLKYENKSSDFIFHHLLGILSICGLISYKSAGFAWKYLMVIAEMPTALLNLSFLISHFATMLNGEYLPLLEKNLKFLIKDSVYLQRIRTNTITKRYSHILGIVQILFVIAFFFVRFYFLPKLFFLLLLNFESTQYKLKNVISYGDIFGGLFHVLLIL</sequence>
<feature type="transmembrane region" description="Helical" evidence="6">
    <location>
        <begin position="160"/>
        <end position="179"/>
    </location>
</feature>
<organism evidence="8 9">
    <name type="scientific">Reticulomyxa filosa</name>
    <dbReference type="NCBI Taxonomy" id="46433"/>
    <lineage>
        <taxon>Eukaryota</taxon>
        <taxon>Sar</taxon>
        <taxon>Rhizaria</taxon>
        <taxon>Retaria</taxon>
        <taxon>Foraminifera</taxon>
        <taxon>Monothalamids</taxon>
        <taxon>Reticulomyxidae</taxon>
        <taxon>Reticulomyxa</taxon>
    </lineage>
</organism>
<dbReference type="AlphaFoldDB" id="X6NBV6"/>
<keyword evidence="3 6" id="KW-1133">Transmembrane helix</keyword>
<dbReference type="Pfam" id="PF03798">
    <property type="entry name" value="TRAM_LAG1_CLN8"/>
    <property type="match status" value="1"/>
</dbReference>
<accession>X6NBV6</accession>
<proteinExistence type="predicted"/>
<evidence type="ECO:0000313" key="9">
    <source>
        <dbReference type="Proteomes" id="UP000023152"/>
    </source>
</evidence>
<dbReference type="EMBL" id="ASPP01010078">
    <property type="protein sequence ID" value="ETO23269.1"/>
    <property type="molecule type" value="Genomic_DNA"/>
</dbReference>
<evidence type="ECO:0000256" key="2">
    <source>
        <dbReference type="ARBA" id="ARBA00022692"/>
    </source>
</evidence>
<reference evidence="8 9" key="1">
    <citation type="journal article" date="2013" name="Curr. Biol.">
        <title>The Genome of the Foraminiferan Reticulomyxa filosa.</title>
        <authorList>
            <person name="Glockner G."/>
            <person name="Hulsmann N."/>
            <person name="Schleicher M."/>
            <person name="Noegel A.A."/>
            <person name="Eichinger L."/>
            <person name="Gallinger C."/>
            <person name="Pawlowski J."/>
            <person name="Sierra R."/>
            <person name="Euteneuer U."/>
            <person name="Pillet L."/>
            <person name="Moustafa A."/>
            <person name="Platzer M."/>
            <person name="Groth M."/>
            <person name="Szafranski K."/>
            <person name="Schliwa M."/>
        </authorList>
    </citation>
    <scope>NUCLEOTIDE SEQUENCE [LARGE SCALE GENOMIC DNA]</scope>
</reference>
<gene>
    <name evidence="8" type="ORF">RFI_13918</name>
</gene>
<protein>
    <recommendedName>
        <fullName evidence="7">TLC domain-containing protein</fullName>
    </recommendedName>
</protein>
<comment type="subcellular location">
    <subcellularLocation>
        <location evidence="1">Membrane</location>
        <topology evidence="1">Multi-pass membrane protein</topology>
    </subcellularLocation>
</comment>
<feature type="domain" description="TLC" evidence="7">
    <location>
        <begin position="112"/>
        <end position="297"/>
    </location>
</feature>
<keyword evidence="4 5" id="KW-0472">Membrane</keyword>
<keyword evidence="9" id="KW-1185">Reference proteome</keyword>
<feature type="transmembrane region" description="Helical" evidence="6">
    <location>
        <begin position="121"/>
        <end position="140"/>
    </location>
</feature>
<feature type="transmembrane region" description="Helical" evidence="6">
    <location>
        <begin position="273"/>
        <end position="297"/>
    </location>
</feature>
<evidence type="ECO:0000256" key="6">
    <source>
        <dbReference type="SAM" id="Phobius"/>
    </source>
</evidence>
<evidence type="ECO:0000256" key="5">
    <source>
        <dbReference type="PROSITE-ProRule" id="PRU00205"/>
    </source>
</evidence>
<evidence type="ECO:0000259" key="7">
    <source>
        <dbReference type="PROSITE" id="PS50922"/>
    </source>
</evidence>
<keyword evidence="2 5" id="KW-0812">Transmembrane</keyword>
<dbReference type="InterPro" id="IPR006634">
    <property type="entry name" value="TLC-dom"/>
</dbReference>
<evidence type="ECO:0000256" key="3">
    <source>
        <dbReference type="ARBA" id="ARBA00022989"/>
    </source>
</evidence>
<dbReference type="Proteomes" id="UP000023152">
    <property type="component" value="Unassembled WGS sequence"/>
</dbReference>
<comment type="caution">
    <text evidence="8">The sequence shown here is derived from an EMBL/GenBank/DDBJ whole genome shotgun (WGS) entry which is preliminary data.</text>
</comment>
<evidence type="ECO:0000313" key="8">
    <source>
        <dbReference type="EMBL" id="ETO23269.1"/>
    </source>
</evidence>